<dbReference type="Pfam" id="PF09922">
    <property type="entry name" value="LiaF-like_C"/>
    <property type="match status" value="1"/>
</dbReference>
<protein>
    <submittedName>
        <fullName evidence="3">Cell wall-active antibiotics response protein LiaF</fullName>
    </submittedName>
</protein>
<dbReference type="InterPro" id="IPR024425">
    <property type="entry name" value="LiaF-like_C"/>
</dbReference>
<keyword evidence="4" id="KW-1185">Reference proteome</keyword>
<sequence>MSKNKMDIVDIFLVVTVILFLFEFIFIAKGLLIFSAIGAALLYFGKQSYYRPRGKAMFWIGVFILALSIMNTLAFKFLLVSIVVFFLYKWYKANKEASYYQPDFEVKEDLQASLHSKKRLFANKWFGRQSTQQRAYEWQDVNIQNAIGDTIIDLTYTVIPKEEAVIIVRSIVGNVRIIVPYDVEVSVNHSVLVGSIEVLDHVIENTWNQVIHLESPDYQSSKQKVKLFTSTLTGKLEVKRG</sequence>
<feature type="transmembrane region" description="Helical" evidence="1">
    <location>
        <begin position="56"/>
        <end position="88"/>
    </location>
</feature>
<dbReference type="AlphaFoldDB" id="A0A9X3WNW1"/>
<proteinExistence type="predicted"/>
<dbReference type="NCBIfam" id="NF040535">
    <property type="entry name" value="LiaF_C_term"/>
    <property type="match status" value="1"/>
</dbReference>
<dbReference type="InterPro" id="IPR047793">
    <property type="entry name" value="LiaF_C"/>
</dbReference>
<evidence type="ECO:0000313" key="3">
    <source>
        <dbReference type="EMBL" id="MDC3420841.1"/>
    </source>
</evidence>
<name>A0A9X3WNW1_9BACI</name>
<evidence type="ECO:0000259" key="2">
    <source>
        <dbReference type="Pfam" id="PF09922"/>
    </source>
</evidence>
<feature type="transmembrane region" description="Helical" evidence="1">
    <location>
        <begin position="12"/>
        <end position="44"/>
    </location>
</feature>
<organism evidence="3 4">
    <name type="scientific">Aquibacillus koreensis</name>
    <dbReference type="NCBI Taxonomy" id="279446"/>
    <lineage>
        <taxon>Bacteria</taxon>
        <taxon>Bacillati</taxon>
        <taxon>Bacillota</taxon>
        <taxon>Bacilli</taxon>
        <taxon>Bacillales</taxon>
        <taxon>Bacillaceae</taxon>
        <taxon>Aquibacillus</taxon>
    </lineage>
</organism>
<accession>A0A9X3WNW1</accession>
<dbReference type="InterPro" id="IPR016975">
    <property type="entry name" value="Cell_wall_LiaF"/>
</dbReference>
<dbReference type="PIRSF" id="PIRSF031509">
    <property type="entry name" value="Cell_wall_LiaF/YvqF"/>
    <property type="match status" value="1"/>
</dbReference>
<dbReference type="Proteomes" id="UP001145072">
    <property type="component" value="Unassembled WGS sequence"/>
</dbReference>
<evidence type="ECO:0000313" key="4">
    <source>
        <dbReference type="Proteomes" id="UP001145072"/>
    </source>
</evidence>
<comment type="caution">
    <text evidence="3">The sequence shown here is derived from an EMBL/GenBank/DDBJ whole genome shotgun (WGS) entry which is preliminary data.</text>
</comment>
<keyword evidence="1" id="KW-0472">Membrane</keyword>
<dbReference type="EMBL" id="JAMQJZ010000007">
    <property type="protein sequence ID" value="MDC3420841.1"/>
    <property type="molecule type" value="Genomic_DNA"/>
</dbReference>
<evidence type="ECO:0000256" key="1">
    <source>
        <dbReference type="SAM" id="Phobius"/>
    </source>
</evidence>
<gene>
    <name evidence="3" type="primary">liaF</name>
    <name evidence="3" type="ORF">NC661_10715</name>
</gene>
<dbReference type="RefSeq" id="WP_259872359.1">
    <property type="nucleotide sequence ID" value="NZ_JAMQJZ010000007.1"/>
</dbReference>
<keyword evidence="1" id="KW-1133">Transmembrane helix</keyword>
<keyword evidence="1" id="KW-0812">Transmembrane</keyword>
<dbReference type="GO" id="GO:0016020">
    <property type="term" value="C:membrane"/>
    <property type="evidence" value="ECO:0007669"/>
    <property type="project" value="InterPro"/>
</dbReference>
<feature type="domain" description="Cell wall-active antibiotics response LiaF-like C-terminal" evidence="2">
    <location>
        <begin position="125"/>
        <end position="238"/>
    </location>
</feature>
<reference evidence="3" key="1">
    <citation type="submission" date="2022-06" db="EMBL/GenBank/DDBJ databases">
        <title>Aquibacillus sp. a new bacterium isolated from soil saline samples.</title>
        <authorList>
            <person name="Galisteo C."/>
            <person name="De La Haba R."/>
            <person name="Sanchez-Porro C."/>
            <person name="Ventosa A."/>
        </authorList>
    </citation>
    <scope>NUCLEOTIDE SEQUENCE</scope>
    <source>
        <strain evidence="3">JCM 12387</strain>
    </source>
</reference>